<accession>A0ABD5VC62</accession>
<reference evidence="3 4" key="1">
    <citation type="journal article" date="2019" name="Int. J. Syst. Evol. Microbiol.">
        <title>The Global Catalogue of Microorganisms (GCM) 10K type strain sequencing project: providing services to taxonomists for standard genome sequencing and annotation.</title>
        <authorList>
            <consortium name="The Broad Institute Genomics Platform"/>
            <consortium name="The Broad Institute Genome Sequencing Center for Infectious Disease"/>
            <person name="Wu L."/>
            <person name="Ma J."/>
        </authorList>
    </citation>
    <scope>NUCLEOTIDE SEQUENCE [LARGE SCALE GENOMIC DNA]</scope>
    <source>
        <strain evidence="3 4">GX26</strain>
    </source>
</reference>
<evidence type="ECO:0000313" key="4">
    <source>
        <dbReference type="Proteomes" id="UP001596395"/>
    </source>
</evidence>
<keyword evidence="1" id="KW-1133">Transmembrane helix</keyword>
<feature type="transmembrane region" description="Helical" evidence="1">
    <location>
        <begin position="39"/>
        <end position="58"/>
    </location>
</feature>
<organism evidence="3 4">
    <name type="scientific">Halorubellus litoreus</name>
    <dbReference type="NCBI Taxonomy" id="755308"/>
    <lineage>
        <taxon>Archaea</taxon>
        <taxon>Methanobacteriati</taxon>
        <taxon>Methanobacteriota</taxon>
        <taxon>Stenosarchaea group</taxon>
        <taxon>Halobacteria</taxon>
        <taxon>Halobacteriales</taxon>
        <taxon>Halorubellaceae</taxon>
        <taxon>Halorubellus</taxon>
    </lineage>
</organism>
<dbReference type="Proteomes" id="UP001596395">
    <property type="component" value="Unassembled WGS sequence"/>
</dbReference>
<keyword evidence="1" id="KW-0472">Membrane</keyword>
<evidence type="ECO:0000313" key="3">
    <source>
        <dbReference type="EMBL" id="MFC6952063.1"/>
    </source>
</evidence>
<name>A0ABD5VC62_9EURY</name>
<dbReference type="EMBL" id="JBHSXN010000001">
    <property type="protein sequence ID" value="MFC6952063.1"/>
    <property type="molecule type" value="Genomic_DNA"/>
</dbReference>
<dbReference type="InterPro" id="IPR058445">
    <property type="entry name" value="DUF8132"/>
</dbReference>
<evidence type="ECO:0000256" key="1">
    <source>
        <dbReference type="SAM" id="Phobius"/>
    </source>
</evidence>
<proteinExistence type="predicted"/>
<sequence>MGRKFGACLGTIGLLTTSIASWFLMKGPFLGTGLPETEYLLGAIALLLVGLVLLRSGLSSLIHHRGSTDRVIISNKKT</sequence>
<dbReference type="AlphaFoldDB" id="A0ABD5VC62"/>
<comment type="caution">
    <text evidence="3">The sequence shown here is derived from an EMBL/GenBank/DDBJ whole genome shotgun (WGS) entry which is preliminary data.</text>
</comment>
<keyword evidence="4" id="KW-1185">Reference proteome</keyword>
<evidence type="ECO:0000259" key="2">
    <source>
        <dbReference type="Pfam" id="PF26453"/>
    </source>
</evidence>
<feature type="domain" description="DUF8132" evidence="2">
    <location>
        <begin position="9"/>
        <end position="58"/>
    </location>
</feature>
<dbReference type="Pfam" id="PF26453">
    <property type="entry name" value="DUF8132"/>
    <property type="match status" value="1"/>
</dbReference>
<keyword evidence="1" id="KW-0812">Transmembrane</keyword>
<dbReference type="RefSeq" id="WP_227132555.1">
    <property type="nucleotide sequence ID" value="NZ_JAZAQL010000001.1"/>
</dbReference>
<protein>
    <recommendedName>
        <fullName evidence="2">DUF8132 domain-containing protein</fullName>
    </recommendedName>
</protein>
<gene>
    <name evidence="3" type="ORF">ACFQGB_04235</name>
</gene>